<dbReference type="AlphaFoldDB" id="A0A921H8M3"/>
<dbReference type="InterPro" id="IPR011856">
    <property type="entry name" value="tRNA_endonuc-like_dom_sf"/>
</dbReference>
<dbReference type="Gene3D" id="3.40.1350.10">
    <property type="match status" value="1"/>
</dbReference>
<sequence length="379" mass="44426">MMYILDKISKKLEEISKTTFSEQSLKERYDLQEWIDDNPKVLWGALGEEILIIQKEFSGFDKTKERLDLLAIDKNGNLVLIENKLDDSGRDVTWQALKYASYCSKINKEEIVQIYQDYLDKKYPNQNKNASTELCEFFEREFGDISLNLGFNQRIILIAKEFRPEVTSAVLWLRTKNIDIQCIKFVPYILDDSKIIIDVDKIIPIPETEDYMISLSQKGIEETTISSNMNKKKEIYSEYWDKLLDSCKKEKLGLYQNRTTSKESRMSAGSGISSVQYSFVIRNLSVSVELYINGKERQDSKKIFDLLIQDKVDIEKELGLKLSWERLDDNKGSRIFITNEIFELYNKDSWDKAIEWQIGIMKKFEEVFKKRISVISNKL</sequence>
<evidence type="ECO:0000313" key="3">
    <source>
        <dbReference type="Proteomes" id="UP000749334"/>
    </source>
</evidence>
<dbReference type="Pfam" id="PF14088">
    <property type="entry name" value="DUF4268"/>
    <property type="match status" value="1"/>
</dbReference>
<dbReference type="EMBL" id="DYVQ01000019">
    <property type="protein sequence ID" value="HJF73031.1"/>
    <property type="molecule type" value="Genomic_DNA"/>
</dbReference>
<dbReference type="InterPro" id="IPR025364">
    <property type="entry name" value="DUF4268"/>
</dbReference>
<evidence type="ECO:0000313" key="2">
    <source>
        <dbReference type="EMBL" id="HJF73031.1"/>
    </source>
</evidence>
<gene>
    <name evidence="2" type="ORF">K8W15_02340</name>
</gene>
<organism evidence="2 3">
    <name type="scientific">Gallibacterium anatis</name>
    <dbReference type="NCBI Taxonomy" id="750"/>
    <lineage>
        <taxon>Bacteria</taxon>
        <taxon>Pseudomonadati</taxon>
        <taxon>Pseudomonadota</taxon>
        <taxon>Gammaproteobacteria</taxon>
        <taxon>Pasteurellales</taxon>
        <taxon>Pasteurellaceae</taxon>
        <taxon>Gallibacterium</taxon>
    </lineage>
</organism>
<reference evidence="2" key="2">
    <citation type="submission" date="2021-09" db="EMBL/GenBank/DDBJ databases">
        <authorList>
            <person name="Gilroy R."/>
        </authorList>
    </citation>
    <scope>NUCLEOTIDE SEQUENCE</scope>
    <source>
        <strain evidence="2">ChiHjej11B10-15683</strain>
    </source>
</reference>
<protein>
    <submittedName>
        <fullName evidence="2">DUF4268 domain-containing protein</fullName>
    </submittedName>
</protein>
<dbReference type="GO" id="GO:0003676">
    <property type="term" value="F:nucleic acid binding"/>
    <property type="evidence" value="ECO:0007669"/>
    <property type="project" value="InterPro"/>
</dbReference>
<accession>A0A921H8M3</accession>
<proteinExistence type="predicted"/>
<reference evidence="2" key="1">
    <citation type="journal article" date="2021" name="PeerJ">
        <title>Extensive microbial diversity within the chicken gut microbiome revealed by metagenomics and culture.</title>
        <authorList>
            <person name="Gilroy R."/>
            <person name="Ravi A."/>
            <person name="Getino M."/>
            <person name="Pursley I."/>
            <person name="Horton D.L."/>
            <person name="Alikhan N.F."/>
            <person name="Baker D."/>
            <person name="Gharbi K."/>
            <person name="Hall N."/>
            <person name="Watson M."/>
            <person name="Adriaenssens E.M."/>
            <person name="Foster-Nyarko E."/>
            <person name="Jarju S."/>
            <person name="Secka A."/>
            <person name="Antonio M."/>
            <person name="Oren A."/>
            <person name="Chaudhuri R.R."/>
            <person name="La Ragione R."/>
            <person name="Hildebrand F."/>
            <person name="Pallen M.J."/>
        </authorList>
    </citation>
    <scope>NUCLEOTIDE SEQUENCE</scope>
    <source>
        <strain evidence="2">ChiHjej11B10-15683</strain>
    </source>
</reference>
<name>A0A921H8M3_9PAST</name>
<evidence type="ECO:0000259" key="1">
    <source>
        <dbReference type="Pfam" id="PF14088"/>
    </source>
</evidence>
<dbReference type="Proteomes" id="UP000749334">
    <property type="component" value="Unassembled WGS sequence"/>
</dbReference>
<feature type="domain" description="DUF4268" evidence="1">
    <location>
        <begin position="236"/>
        <end position="371"/>
    </location>
</feature>
<comment type="caution">
    <text evidence="2">The sequence shown here is derived from an EMBL/GenBank/DDBJ whole genome shotgun (WGS) entry which is preliminary data.</text>
</comment>